<dbReference type="InterPro" id="IPR037925">
    <property type="entry name" value="FlgE/F/G-like"/>
</dbReference>
<dbReference type="NCBIfam" id="TIGR03506">
    <property type="entry name" value="FlgEFG_subfam"/>
    <property type="match status" value="1"/>
</dbReference>
<dbReference type="InterPro" id="IPR011491">
    <property type="entry name" value="FlgE_D2"/>
</dbReference>
<keyword evidence="10" id="KW-0966">Cell projection</keyword>
<dbReference type="InterPro" id="IPR053967">
    <property type="entry name" value="LlgE_F_G-like_D1"/>
</dbReference>
<dbReference type="InterPro" id="IPR019776">
    <property type="entry name" value="Flagellar_basal_body_rod_CS"/>
</dbReference>
<protein>
    <recommendedName>
        <fullName evidence="3 5">Flagellar hook protein FlgE</fullName>
    </recommendedName>
</protein>
<organism evidence="10 11">
    <name type="scientific">Aliikangiella maris</name>
    <dbReference type="NCBI Taxonomy" id="3162458"/>
    <lineage>
        <taxon>Bacteria</taxon>
        <taxon>Pseudomonadati</taxon>
        <taxon>Pseudomonadota</taxon>
        <taxon>Gammaproteobacteria</taxon>
        <taxon>Oceanospirillales</taxon>
        <taxon>Pleioneaceae</taxon>
        <taxon>Aliikangiella</taxon>
    </lineage>
</organism>
<keyword evidence="10" id="KW-0969">Cilium</keyword>
<comment type="caution">
    <text evidence="10">The sequence shown here is derived from an EMBL/GenBank/DDBJ whole genome shotgun (WGS) entry which is preliminary data.</text>
</comment>
<dbReference type="InterPro" id="IPR037058">
    <property type="entry name" value="Falgellar_hook_FlgE_sf"/>
</dbReference>
<comment type="similarity">
    <text evidence="2 5">Belongs to the flagella basal body rod proteins family.</text>
</comment>
<dbReference type="Pfam" id="PF00460">
    <property type="entry name" value="Flg_bb_rod"/>
    <property type="match status" value="1"/>
</dbReference>
<dbReference type="PANTHER" id="PTHR30435">
    <property type="entry name" value="FLAGELLAR PROTEIN"/>
    <property type="match status" value="1"/>
</dbReference>
<dbReference type="InterPro" id="IPR010930">
    <property type="entry name" value="Flg_bb/hook_C_dom"/>
</dbReference>
<reference evidence="10 11" key="1">
    <citation type="submission" date="2024-06" db="EMBL/GenBank/DDBJ databases">
        <authorList>
            <person name="Li F."/>
        </authorList>
    </citation>
    <scope>NUCLEOTIDE SEQUENCE [LARGE SCALE GENOMIC DNA]</scope>
    <source>
        <strain evidence="10 11">GXAS 311</strain>
    </source>
</reference>
<evidence type="ECO:0000313" key="11">
    <source>
        <dbReference type="Proteomes" id="UP001548189"/>
    </source>
</evidence>
<gene>
    <name evidence="10" type="primary">flgE</name>
    <name evidence="10" type="ORF">ABVT43_07790</name>
</gene>
<evidence type="ECO:0000259" key="6">
    <source>
        <dbReference type="Pfam" id="PF00460"/>
    </source>
</evidence>
<feature type="domain" description="Flagellar basal body rod protein N-terminal" evidence="6">
    <location>
        <begin position="3"/>
        <end position="33"/>
    </location>
</feature>
<dbReference type="RefSeq" id="WP_353895607.1">
    <property type="nucleotide sequence ID" value="NZ_JBEVCJ010000007.1"/>
</dbReference>
<dbReference type="PROSITE" id="PS00588">
    <property type="entry name" value="FLAGELLA_BB_ROD"/>
    <property type="match status" value="1"/>
</dbReference>
<evidence type="ECO:0000256" key="5">
    <source>
        <dbReference type="RuleBase" id="RU362116"/>
    </source>
</evidence>
<evidence type="ECO:0000256" key="3">
    <source>
        <dbReference type="ARBA" id="ARBA00019015"/>
    </source>
</evidence>
<feature type="domain" description="Flagellar hook protein FlgE D2" evidence="8">
    <location>
        <begin position="167"/>
        <end position="310"/>
    </location>
</feature>
<dbReference type="Pfam" id="PF06429">
    <property type="entry name" value="Flg_bbr_C"/>
    <property type="match status" value="1"/>
</dbReference>
<evidence type="ECO:0000313" key="10">
    <source>
        <dbReference type="EMBL" id="MET1255021.1"/>
    </source>
</evidence>
<dbReference type="NCBIfam" id="NF004238">
    <property type="entry name" value="PRK05682.1-1"/>
    <property type="match status" value="1"/>
</dbReference>
<dbReference type="Pfam" id="PF22692">
    <property type="entry name" value="LlgE_F_G_D1"/>
    <property type="match status" value="1"/>
</dbReference>
<accession>A0ABV2BSV0</accession>
<keyword evidence="4 5" id="KW-0975">Bacterial flagellum</keyword>
<dbReference type="Pfam" id="PF07559">
    <property type="entry name" value="FlgE_D2"/>
    <property type="match status" value="1"/>
</dbReference>
<evidence type="ECO:0000256" key="4">
    <source>
        <dbReference type="ARBA" id="ARBA00023143"/>
    </source>
</evidence>
<sequence length="429" mass="44789">MSFNTALSGLNAAQAELNVTANNISNVSTTGFKESRTEFADIFSTTSFGSSGTNIGNGVLLANVAQQFNQGNLEFTANTLDLAVSGEGFFILSPGENNDNAIFTRNGEFGVDNNGFVVSNAGARLQVFPVNADGTVTATSLSSTIPLQLPQTAGVPTVTSLVDIGVNLPASAGNLDPLAFDPLQPSTFNASTSLTVFDSLGESHVVTAYYVKVADNQWATYYNTTDSAGATLPIDITGGAVGAGGQLYHVTDFDNSGGYLSNTPDPIQTEAIDFLNGSDPNQIIGFNYANNGTTQFSSPFTVNVLNQNGFPIGRLTGVEISDTGVVRANFSNGQTTALGKIALARFQNSQGLAQIGNNSWEDTIDSGSPLAGEALTSSFGQIRSGALEVSNVDLTEQLVNLIAAQRNFQANAKSIETNNTITQAIINIR</sequence>
<evidence type="ECO:0000259" key="9">
    <source>
        <dbReference type="Pfam" id="PF22692"/>
    </source>
</evidence>
<evidence type="ECO:0000259" key="8">
    <source>
        <dbReference type="Pfam" id="PF07559"/>
    </source>
</evidence>
<dbReference type="Proteomes" id="UP001548189">
    <property type="component" value="Unassembled WGS sequence"/>
</dbReference>
<dbReference type="EMBL" id="JBEVCJ010000007">
    <property type="protein sequence ID" value="MET1255021.1"/>
    <property type="molecule type" value="Genomic_DNA"/>
</dbReference>
<proteinExistence type="inferred from homology"/>
<name>A0ABV2BSV0_9GAMM</name>
<feature type="domain" description="Flagellar basal-body/hook protein C-terminal" evidence="7">
    <location>
        <begin position="383"/>
        <end position="428"/>
    </location>
</feature>
<dbReference type="NCBIfam" id="NF004240">
    <property type="entry name" value="PRK05682.1-4"/>
    <property type="match status" value="1"/>
</dbReference>
<dbReference type="Gene3D" id="2.60.98.20">
    <property type="entry name" value="Flagellar hook protein FlgE"/>
    <property type="match status" value="1"/>
</dbReference>
<evidence type="ECO:0000256" key="2">
    <source>
        <dbReference type="ARBA" id="ARBA00009677"/>
    </source>
</evidence>
<dbReference type="PANTHER" id="PTHR30435:SF1">
    <property type="entry name" value="FLAGELLAR HOOK PROTEIN FLGE"/>
    <property type="match status" value="1"/>
</dbReference>
<comment type="subcellular location">
    <subcellularLocation>
        <location evidence="1 5">Bacterial flagellum basal body</location>
    </subcellularLocation>
</comment>
<evidence type="ECO:0000259" key="7">
    <source>
        <dbReference type="Pfam" id="PF06429"/>
    </source>
</evidence>
<evidence type="ECO:0000256" key="1">
    <source>
        <dbReference type="ARBA" id="ARBA00004117"/>
    </source>
</evidence>
<comment type="function">
    <text evidence="5">A flexible structure which links the flagellar filament to the drive apparatus in the basal body.</text>
</comment>
<dbReference type="SUPFAM" id="SSF117143">
    <property type="entry name" value="Flagellar hook protein flgE"/>
    <property type="match status" value="1"/>
</dbReference>
<feature type="domain" description="Flagellar hook protein FlgE/F/G-like D1" evidence="9">
    <location>
        <begin position="83"/>
        <end position="146"/>
    </location>
</feature>
<keyword evidence="10" id="KW-0282">Flagellum</keyword>
<dbReference type="InterPro" id="IPR020013">
    <property type="entry name" value="Flagellar_FlgE/F/G"/>
</dbReference>
<keyword evidence="11" id="KW-1185">Reference proteome</keyword>
<dbReference type="InterPro" id="IPR001444">
    <property type="entry name" value="Flag_bb_rod_N"/>
</dbReference>